<evidence type="ECO:0000313" key="5">
    <source>
        <dbReference type="Proteomes" id="UP000596742"/>
    </source>
</evidence>
<feature type="signal peptide" evidence="3">
    <location>
        <begin position="1"/>
        <end position="24"/>
    </location>
</feature>
<keyword evidence="2" id="KW-1133">Transmembrane helix</keyword>
<dbReference type="EMBL" id="UYJE01001942">
    <property type="protein sequence ID" value="VDI06512.1"/>
    <property type="molecule type" value="Genomic_DNA"/>
</dbReference>
<comment type="caution">
    <text evidence="4">The sequence shown here is derived from an EMBL/GenBank/DDBJ whole genome shotgun (WGS) entry which is preliminary data.</text>
</comment>
<proteinExistence type="predicted"/>
<keyword evidence="2" id="KW-0812">Transmembrane</keyword>
<gene>
    <name evidence="4" type="ORF">MGAL_10B044101</name>
</gene>
<feature type="region of interest" description="Disordered" evidence="1">
    <location>
        <begin position="178"/>
        <end position="197"/>
    </location>
</feature>
<dbReference type="AlphaFoldDB" id="A0A8B6CLT5"/>
<accession>A0A8B6CLT5</accession>
<dbReference type="OrthoDB" id="6123398at2759"/>
<feature type="transmembrane region" description="Helical" evidence="2">
    <location>
        <begin position="429"/>
        <end position="456"/>
    </location>
</feature>
<reference evidence="4" key="1">
    <citation type="submission" date="2018-11" db="EMBL/GenBank/DDBJ databases">
        <authorList>
            <person name="Alioto T."/>
            <person name="Alioto T."/>
        </authorList>
    </citation>
    <scope>NUCLEOTIDE SEQUENCE</scope>
</reference>
<feature type="chain" id="PRO_5032963904" evidence="3">
    <location>
        <begin position="25"/>
        <end position="694"/>
    </location>
</feature>
<keyword evidence="3" id="KW-0732">Signal</keyword>
<keyword evidence="5" id="KW-1185">Reference proteome</keyword>
<dbReference type="Proteomes" id="UP000596742">
    <property type="component" value="Unassembled WGS sequence"/>
</dbReference>
<organism evidence="4 5">
    <name type="scientific">Mytilus galloprovincialis</name>
    <name type="common">Mediterranean mussel</name>
    <dbReference type="NCBI Taxonomy" id="29158"/>
    <lineage>
        <taxon>Eukaryota</taxon>
        <taxon>Metazoa</taxon>
        <taxon>Spiralia</taxon>
        <taxon>Lophotrochozoa</taxon>
        <taxon>Mollusca</taxon>
        <taxon>Bivalvia</taxon>
        <taxon>Autobranchia</taxon>
        <taxon>Pteriomorphia</taxon>
        <taxon>Mytilida</taxon>
        <taxon>Mytiloidea</taxon>
        <taxon>Mytilidae</taxon>
        <taxon>Mytilinae</taxon>
        <taxon>Mytilus</taxon>
    </lineage>
</organism>
<evidence type="ECO:0000256" key="3">
    <source>
        <dbReference type="SAM" id="SignalP"/>
    </source>
</evidence>
<keyword evidence="2" id="KW-0472">Membrane</keyword>
<evidence type="ECO:0000256" key="1">
    <source>
        <dbReference type="SAM" id="MobiDB-lite"/>
    </source>
</evidence>
<sequence>MENNASSITSKFILFLFTGHITISTSNQCTDYVLLDGPEEEARSPLFGISGSAISDDRLTTGWYRSNLTAGTDMTKDCPLLMRCGTMYPIWLNGTIPAVSEGEVVRSVCKLSISGSCCDSSYNSLTIKIKNCGDFRVYYLDTSGVPASSAFCFGDIPKETTTSDQTVMASAGLSTLQSTAMSDSESTRSESQNIVTTTSVKPTTQNSTTVEQGTTSSTSVINQFMSTIAGVKHVNKTTTETTTLPASVSVEMTTITESTTLITATDSTVKSITGNIGLTNITDSTVTSTQTNTTLNDESSVQIETVTGNGFSTNRNNELATTIALTTGMGREIIGNNASSTTMLRHNNSTTFNRKDQVTKTIITKRTENVSVSSSINNLKTIPNSGVTTTNHDTFNGQQLTTEEVHMSTNMTTVKTGSIQNDVSTSTDMVLIIVACVCVTLAVICVIGMIVLCCLLRKRQNQRKSSLPWEQIKMDNIKQYEEIQQNLEYDYIDDINVGSNNDASFNSFRGMENRDDSSSRYVRYVEDPTEEKNVRYVEEQSQENSYYHSMAEGSSQKTSSNTYDYIESDTTENTELYHHMSSPAFDIVHYTNKEKMKEASSEKDFEHKYNTNPNKAVETQFKVETEENLTANNDKTNTECLLNNGNIIDDESQYIIASKKSHSCTQEDIKDLAPDTDKITELQYQNVQTISQCS</sequence>
<evidence type="ECO:0000256" key="2">
    <source>
        <dbReference type="SAM" id="Phobius"/>
    </source>
</evidence>
<protein>
    <submittedName>
        <fullName evidence="4">Uncharacterized protein</fullName>
    </submittedName>
</protein>
<evidence type="ECO:0000313" key="4">
    <source>
        <dbReference type="EMBL" id="VDI06512.1"/>
    </source>
</evidence>
<name>A0A8B6CLT5_MYTGA</name>